<dbReference type="Proteomes" id="UP000095350">
    <property type="component" value="Unassembled WGS sequence"/>
</dbReference>
<evidence type="ECO:0000313" key="6">
    <source>
        <dbReference type="Proteomes" id="UP000095350"/>
    </source>
</evidence>
<reference evidence="2 6" key="1">
    <citation type="submission" date="2015-09" db="EMBL/GenBank/DDBJ databases">
        <authorList>
            <consortium name="Pathogen Informatics"/>
        </authorList>
    </citation>
    <scope>NUCLEOTIDE SEQUENCE [LARGE SCALE GENOMIC DNA]</scope>
    <source>
        <strain evidence="2 6">2789STDY5834960</strain>
    </source>
</reference>
<keyword evidence="1" id="KW-0812">Transmembrane</keyword>
<dbReference type="EMBL" id="WGGT01000002">
    <property type="protein sequence ID" value="MVQ44555.1"/>
    <property type="molecule type" value="Genomic_DNA"/>
</dbReference>
<evidence type="ECO:0000313" key="8">
    <source>
        <dbReference type="Proteomes" id="UP000284051"/>
    </source>
</evidence>
<evidence type="ECO:0000313" key="7">
    <source>
        <dbReference type="Proteomes" id="UP000283513"/>
    </source>
</evidence>
<sequence>MLYDFGSSILRSIGDSEHPLYSLIAAVCKRVHEFWVLMIIYPISWVVTGIAMMIAYTLLRRKILAKSGVNQLE</sequence>
<evidence type="ECO:0000313" key="4">
    <source>
        <dbReference type="EMBL" id="RHC14446.1"/>
    </source>
</evidence>
<protein>
    <submittedName>
        <fullName evidence="2">Uncharacterized protein</fullName>
    </submittedName>
</protein>
<evidence type="ECO:0000313" key="2">
    <source>
        <dbReference type="EMBL" id="CUM82992.1"/>
    </source>
</evidence>
<dbReference type="OrthoDB" id="105255at186803"/>
<dbReference type="RefSeq" id="WP_044998640.1">
    <property type="nucleotide sequence ID" value="NZ_CABIYH010000004.1"/>
</dbReference>
<evidence type="ECO:0000313" key="5">
    <source>
        <dbReference type="EMBL" id="RHG26250.1"/>
    </source>
</evidence>
<feature type="transmembrane region" description="Helical" evidence="1">
    <location>
        <begin position="39"/>
        <end position="59"/>
    </location>
</feature>
<name>A0A173RY86_9FIRM</name>
<dbReference type="EMBL" id="CYXZ01000004">
    <property type="protein sequence ID" value="CUM82992.1"/>
    <property type="molecule type" value="Genomic_DNA"/>
</dbReference>
<dbReference type="Proteomes" id="UP000283513">
    <property type="component" value="Unassembled WGS sequence"/>
</dbReference>
<dbReference type="EMBL" id="QRID01000018">
    <property type="protein sequence ID" value="RHG26250.1"/>
    <property type="molecule type" value="Genomic_DNA"/>
</dbReference>
<dbReference type="AlphaFoldDB" id="A0A173RY86"/>
<evidence type="ECO:0000256" key="1">
    <source>
        <dbReference type="SAM" id="Phobius"/>
    </source>
</evidence>
<dbReference type="PaxDb" id="166486-ERS852572_00684"/>
<reference evidence="7 8" key="2">
    <citation type="submission" date="2018-08" db="EMBL/GenBank/DDBJ databases">
        <title>A genome reference for cultivated species of the human gut microbiota.</title>
        <authorList>
            <person name="Zou Y."/>
            <person name="Xue W."/>
            <person name="Luo G."/>
        </authorList>
    </citation>
    <scope>NUCLEOTIDE SEQUENCE [LARGE SCALE GENOMIC DNA]</scope>
    <source>
        <strain evidence="5 8">AM22-21LB</strain>
        <strain evidence="4 7">AM37-1AC</strain>
    </source>
</reference>
<keyword evidence="1" id="KW-0472">Membrane</keyword>
<dbReference type="STRING" id="166486.ERS852572_00684"/>
<keyword evidence="1" id="KW-1133">Transmembrane helix</keyword>
<dbReference type="EMBL" id="QSHO01000016">
    <property type="protein sequence ID" value="RHC14446.1"/>
    <property type="molecule type" value="Genomic_DNA"/>
</dbReference>
<dbReference type="Proteomes" id="UP000284051">
    <property type="component" value="Unassembled WGS sequence"/>
</dbReference>
<accession>A0A173RY86</accession>
<gene>
    <name evidence="5" type="ORF">DW264_15280</name>
    <name evidence="4" type="ORF">DW856_15690</name>
    <name evidence="2" type="ORF">ERS852572_00684</name>
    <name evidence="3" type="ORF">GCK47_02225</name>
</gene>
<organism evidence="2 6">
    <name type="scientific">Roseburia intestinalis</name>
    <dbReference type="NCBI Taxonomy" id="166486"/>
    <lineage>
        <taxon>Bacteria</taxon>
        <taxon>Bacillati</taxon>
        <taxon>Bacillota</taxon>
        <taxon>Clostridia</taxon>
        <taxon>Lachnospirales</taxon>
        <taxon>Lachnospiraceae</taxon>
        <taxon>Roseburia</taxon>
    </lineage>
</organism>
<evidence type="ECO:0000313" key="9">
    <source>
        <dbReference type="Proteomes" id="UP000479531"/>
    </source>
</evidence>
<reference evidence="3 9" key="3">
    <citation type="submission" date="2019-10" db="EMBL/GenBank/DDBJ databases">
        <title>Roseburia spp. ameliorate alcoholic fatty liver via restoration of gut barrier function.</title>
        <authorList>
            <person name="Seo B."/>
            <person name="Ko G."/>
        </authorList>
    </citation>
    <scope>NUCLEOTIDE SEQUENCE [LARGE SCALE GENOMIC DNA]</scope>
    <source>
        <strain evidence="3 9">SNUG30017</strain>
    </source>
</reference>
<proteinExistence type="predicted"/>
<evidence type="ECO:0000313" key="3">
    <source>
        <dbReference type="EMBL" id="MVQ44555.1"/>
    </source>
</evidence>
<dbReference type="Proteomes" id="UP000479531">
    <property type="component" value="Unassembled WGS sequence"/>
</dbReference>